<dbReference type="EMBL" id="JAKTMA010000006">
    <property type="protein sequence ID" value="MCR0232073.1"/>
    <property type="molecule type" value="Genomic_DNA"/>
</dbReference>
<dbReference type="RefSeq" id="WP_154410760.1">
    <property type="nucleotide sequence ID" value="NZ_CAXSQH010000001.1"/>
</dbReference>
<feature type="transmembrane region" description="Helical" evidence="5">
    <location>
        <begin position="80"/>
        <end position="99"/>
    </location>
</feature>
<evidence type="ECO:0000313" key="7">
    <source>
        <dbReference type="Proteomes" id="UP001203972"/>
    </source>
</evidence>
<evidence type="ECO:0000313" key="6">
    <source>
        <dbReference type="EMBL" id="MCR0232073.1"/>
    </source>
</evidence>
<keyword evidence="2 5" id="KW-0812">Transmembrane</keyword>
<dbReference type="GO" id="GO:0016020">
    <property type="term" value="C:membrane"/>
    <property type="evidence" value="ECO:0007669"/>
    <property type="project" value="UniProtKB-SubCell"/>
</dbReference>
<sequence length="221" mass="24592">MPVSLIMLVNMVILCVLCALVFGGYRDGFLLKLLSILSFFVCGFLAWWASSYVGSFIHLYPKHALPLQDTPLEAVLYDNLNRLLIFVILFVLLQLAVLVIKPFTKAANHVPVVSGINRLLGAALGALQAVLLMVLAAMVCRLPFWKTGNEIASASLLRYSDGMMDALTFYAREPLQELSRLTSALDEKQTLSTAEKENIRSWLLEQNMKKEDVDTLLSALQ</sequence>
<evidence type="ECO:0000256" key="5">
    <source>
        <dbReference type="SAM" id="Phobius"/>
    </source>
</evidence>
<name>A0AAP2XV20_CLOIN</name>
<dbReference type="PANTHER" id="PTHR37306:SF1">
    <property type="entry name" value="COLICIN V PRODUCTION PROTEIN"/>
    <property type="match status" value="1"/>
</dbReference>
<feature type="transmembrane region" description="Helical" evidence="5">
    <location>
        <begin position="6"/>
        <end position="25"/>
    </location>
</feature>
<dbReference type="AlphaFoldDB" id="A0AAP2XV20"/>
<comment type="subcellular location">
    <subcellularLocation>
        <location evidence="1">Membrane</location>
        <topology evidence="1">Multi-pass membrane protein</topology>
    </subcellularLocation>
</comment>
<dbReference type="Proteomes" id="UP001203972">
    <property type="component" value="Unassembled WGS sequence"/>
</dbReference>
<accession>A0AAP2XV20</accession>
<dbReference type="InterPro" id="IPR003825">
    <property type="entry name" value="Colicin-V_CvpA"/>
</dbReference>
<reference evidence="6" key="1">
    <citation type="journal article" date="2022" name="Clin. Infect. Dis.">
        <title>Association between Clostridium innocuum and antibiotic-associated diarrhea in adults and children: A cross-sectional study and comparative genomics analysis.</title>
        <authorList>
            <person name="Cherny K.E."/>
            <person name="Muscat E.B."/>
            <person name="Balaji A."/>
            <person name="Mukherjee J."/>
            <person name="Ozer E.A."/>
            <person name="Angarone M.P."/>
            <person name="Hauser A.R."/>
            <person name="Sichel J.S."/>
            <person name="Amponsah E."/>
            <person name="Kociolek L.K."/>
        </authorList>
    </citation>
    <scope>NUCLEOTIDE SEQUENCE</scope>
    <source>
        <strain evidence="6">NU1-AC-029v</strain>
    </source>
</reference>
<keyword evidence="4 5" id="KW-0472">Membrane</keyword>
<feature type="transmembrane region" description="Helical" evidence="5">
    <location>
        <begin position="37"/>
        <end position="60"/>
    </location>
</feature>
<dbReference type="GO" id="GO:0009403">
    <property type="term" value="P:toxin biosynthetic process"/>
    <property type="evidence" value="ECO:0007669"/>
    <property type="project" value="InterPro"/>
</dbReference>
<organism evidence="6 7">
    <name type="scientific">Clostridium innocuum</name>
    <dbReference type="NCBI Taxonomy" id="1522"/>
    <lineage>
        <taxon>Bacteria</taxon>
        <taxon>Bacillati</taxon>
        <taxon>Bacillota</taxon>
        <taxon>Clostridia</taxon>
        <taxon>Eubacteriales</taxon>
        <taxon>Clostridiaceae</taxon>
        <taxon>Clostridium</taxon>
    </lineage>
</organism>
<dbReference type="Pfam" id="PF02674">
    <property type="entry name" value="Colicin_V"/>
    <property type="match status" value="1"/>
</dbReference>
<keyword evidence="3 5" id="KW-1133">Transmembrane helix</keyword>
<evidence type="ECO:0000256" key="2">
    <source>
        <dbReference type="ARBA" id="ARBA00022692"/>
    </source>
</evidence>
<protein>
    <submittedName>
        <fullName evidence="6">CvpA family protein</fullName>
    </submittedName>
</protein>
<evidence type="ECO:0000256" key="4">
    <source>
        <dbReference type="ARBA" id="ARBA00023136"/>
    </source>
</evidence>
<dbReference type="PANTHER" id="PTHR37306">
    <property type="entry name" value="COLICIN V PRODUCTION PROTEIN"/>
    <property type="match status" value="1"/>
</dbReference>
<evidence type="ECO:0000256" key="3">
    <source>
        <dbReference type="ARBA" id="ARBA00022989"/>
    </source>
</evidence>
<gene>
    <name evidence="6" type="ORF">MKC95_04730</name>
</gene>
<evidence type="ECO:0000256" key="1">
    <source>
        <dbReference type="ARBA" id="ARBA00004141"/>
    </source>
</evidence>
<comment type="caution">
    <text evidence="6">The sequence shown here is derived from an EMBL/GenBank/DDBJ whole genome shotgun (WGS) entry which is preliminary data.</text>
</comment>
<proteinExistence type="predicted"/>
<feature type="transmembrane region" description="Helical" evidence="5">
    <location>
        <begin position="119"/>
        <end position="139"/>
    </location>
</feature>